<proteinExistence type="predicted"/>
<gene>
    <name evidence="1" type="ORF">GCM10016272_01490</name>
</gene>
<organism evidence="1 2">
    <name type="scientific">Psychrobacter glaciei</name>
    <dbReference type="NCBI Taxonomy" id="619771"/>
    <lineage>
        <taxon>Bacteria</taxon>
        <taxon>Pseudomonadati</taxon>
        <taxon>Pseudomonadota</taxon>
        <taxon>Gammaproteobacteria</taxon>
        <taxon>Moraxellales</taxon>
        <taxon>Moraxellaceae</taxon>
        <taxon>Psychrobacter</taxon>
    </lineage>
</organism>
<evidence type="ECO:0000313" key="1">
    <source>
        <dbReference type="EMBL" id="GHD25550.1"/>
    </source>
</evidence>
<keyword evidence="2" id="KW-1185">Reference proteome</keyword>
<sequence length="69" mass="8191">MKNRPNTTQQINTYIRSQQLLNQHLQLFQTIKKADRARQSQRSTFTTKAIKLNNVDYLNQLTHGVNQYE</sequence>
<reference evidence="2" key="1">
    <citation type="journal article" date="2019" name="Int. J. Syst. Evol. Microbiol.">
        <title>The Global Catalogue of Microorganisms (GCM) 10K type strain sequencing project: providing services to taxonomists for standard genome sequencing and annotation.</title>
        <authorList>
            <consortium name="The Broad Institute Genomics Platform"/>
            <consortium name="The Broad Institute Genome Sequencing Center for Infectious Disease"/>
            <person name="Wu L."/>
            <person name="Ma J."/>
        </authorList>
    </citation>
    <scope>NUCLEOTIDE SEQUENCE [LARGE SCALE GENOMIC DNA]</scope>
    <source>
        <strain evidence="2">KCTC 42280</strain>
    </source>
</reference>
<dbReference type="Proteomes" id="UP000610203">
    <property type="component" value="Unassembled WGS sequence"/>
</dbReference>
<accession>A0ABQ3GNM3</accession>
<comment type="caution">
    <text evidence="1">The sequence shown here is derived from an EMBL/GenBank/DDBJ whole genome shotgun (WGS) entry which is preliminary data.</text>
</comment>
<evidence type="ECO:0000313" key="2">
    <source>
        <dbReference type="Proteomes" id="UP000610203"/>
    </source>
</evidence>
<name>A0ABQ3GNM3_9GAMM</name>
<protein>
    <submittedName>
        <fullName evidence="1">Uncharacterized protein</fullName>
    </submittedName>
</protein>
<dbReference type="EMBL" id="BMZR01000001">
    <property type="protein sequence ID" value="GHD25550.1"/>
    <property type="molecule type" value="Genomic_DNA"/>
</dbReference>